<comment type="caution">
    <text evidence="7">The sequence shown here is derived from an EMBL/GenBank/DDBJ whole genome shotgun (WGS) entry which is preliminary data.</text>
</comment>
<dbReference type="GO" id="GO:0043190">
    <property type="term" value="C:ATP-binding cassette (ABC) transporter complex"/>
    <property type="evidence" value="ECO:0007669"/>
    <property type="project" value="InterPro"/>
</dbReference>
<dbReference type="Gene3D" id="3.40.1710.10">
    <property type="entry name" value="abc type-2 transporter like domain"/>
    <property type="match status" value="1"/>
</dbReference>
<keyword evidence="8" id="KW-1185">Reference proteome</keyword>
<evidence type="ECO:0000313" key="8">
    <source>
        <dbReference type="Proteomes" id="UP000070155"/>
    </source>
</evidence>
<dbReference type="EMBL" id="LHXQ01000051">
    <property type="protein sequence ID" value="KXA94379.1"/>
    <property type="molecule type" value="Genomic_DNA"/>
</dbReference>
<dbReference type="InterPro" id="IPR013525">
    <property type="entry name" value="ABC2_TM"/>
</dbReference>
<feature type="transmembrane region" description="Helical" evidence="5">
    <location>
        <begin position="215"/>
        <end position="244"/>
    </location>
</feature>
<keyword evidence="3 5" id="KW-1133">Transmembrane helix</keyword>
<dbReference type="AlphaFoldDB" id="A0A133UJH5"/>
<feature type="transmembrane region" description="Helical" evidence="5">
    <location>
        <begin position="16"/>
        <end position="35"/>
    </location>
</feature>
<feature type="transmembrane region" description="Helical" evidence="5">
    <location>
        <begin position="282"/>
        <end position="301"/>
    </location>
</feature>
<comment type="subcellular location">
    <subcellularLocation>
        <location evidence="1">Membrane</location>
        <topology evidence="1">Multi-pass membrane protein</topology>
    </subcellularLocation>
</comment>
<feature type="non-terminal residue" evidence="7">
    <location>
        <position position="1"/>
    </location>
</feature>
<dbReference type="InterPro" id="IPR000412">
    <property type="entry name" value="ABC_2_transport"/>
</dbReference>
<feature type="transmembrane region" description="Helical" evidence="5">
    <location>
        <begin position="250"/>
        <end position="270"/>
    </location>
</feature>
<dbReference type="PANTHER" id="PTHR43027:SF1">
    <property type="entry name" value="DOXORUBICIN RESISTANCE ABC TRANSPORTER PERMEASE PROTEIN DRRC-RELATED"/>
    <property type="match status" value="1"/>
</dbReference>
<dbReference type="InterPro" id="IPR047817">
    <property type="entry name" value="ABC2_TM_bact-type"/>
</dbReference>
<keyword evidence="2 5" id="KW-0812">Transmembrane</keyword>
<dbReference type="PROSITE" id="PS51012">
    <property type="entry name" value="ABC_TM2"/>
    <property type="match status" value="1"/>
</dbReference>
<dbReference type="PRINTS" id="PR00164">
    <property type="entry name" value="ABC2TRNSPORT"/>
</dbReference>
<gene>
    <name evidence="7" type="ORF">AKJ36_02960</name>
</gene>
<feature type="transmembrane region" description="Helical" evidence="5">
    <location>
        <begin position="171"/>
        <end position="194"/>
    </location>
</feature>
<dbReference type="Pfam" id="PF12698">
    <property type="entry name" value="ABC2_membrane_3"/>
    <property type="match status" value="1"/>
</dbReference>
<dbReference type="Proteomes" id="UP000070155">
    <property type="component" value="Unassembled WGS sequence"/>
</dbReference>
<evidence type="ECO:0000256" key="5">
    <source>
        <dbReference type="SAM" id="Phobius"/>
    </source>
</evidence>
<dbReference type="GO" id="GO:0140359">
    <property type="term" value="F:ABC-type transporter activity"/>
    <property type="evidence" value="ECO:0007669"/>
    <property type="project" value="InterPro"/>
</dbReference>
<reference evidence="7 8" key="1">
    <citation type="journal article" date="2016" name="Sci. Rep.">
        <title>Metabolic traits of an uncultured archaeal lineage -MSBL1- from brine pools of the Red Sea.</title>
        <authorList>
            <person name="Mwirichia R."/>
            <person name="Alam I."/>
            <person name="Rashid M."/>
            <person name="Vinu M."/>
            <person name="Ba-Alawi W."/>
            <person name="Anthony Kamau A."/>
            <person name="Kamanda Ngugi D."/>
            <person name="Goker M."/>
            <person name="Klenk H.P."/>
            <person name="Bajic V."/>
            <person name="Stingl U."/>
        </authorList>
    </citation>
    <scope>NUCLEOTIDE SEQUENCE [LARGE SCALE GENOMIC DNA]</scope>
    <source>
        <strain evidence="7">SCGC-AAA259I07</strain>
    </source>
</reference>
<feature type="transmembrane region" description="Helical" evidence="5">
    <location>
        <begin position="336"/>
        <end position="355"/>
    </location>
</feature>
<evidence type="ECO:0000256" key="2">
    <source>
        <dbReference type="ARBA" id="ARBA00022692"/>
    </source>
</evidence>
<evidence type="ECO:0000256" key="3">
    <source>
        <dbReference type="ARBA" id="ARBA00022989"/>
    </source>
</evidence>
<accession>A0A133UJH5</accession>
<keyword evidence="4 5" id="KW-0472">Membrane</keyword>
<proteinExistence type="predicted"/>
<name>A0A133UJH5_9EURY</name>
<evidence type="ECO:0000259" key="6">
    <source>
        <dbReference type="PROSITE" id="PS51012"/>
    </source>
</evidence>
<organism evidence="7 8">
    <name type="scientific">candidate division MSBL1 archaeon SCGC-AAA259I07</name>
    <dbReference type="NCBI Taxonomy" id="1698266"/>
    <lineage>
        <taxon>Archaea</taxon>
        <taxon>Methanobacteriati</taxon>
        <taxon>Methanobacteriota</taxon>
        <taxon>candidate division MSBL1</taxon>
    </lineage>
</organism>
<sequence>VFKALAKNWLRTKSGVFFSILFPLMLLLIFGSVFGGNPGGGYTLYVQNNDLEGGKPTSLSEVLVSALDNIEALDIKELPAGVEIEKYRKENPSLSIDRALVIPKGFQSSAMDGNVTVSLLTSGEGPATSMVQGVIDSVINMFNYQMSGVEPIINIDMGSLEKEEELSAVDYYLPGYIAAFIMINGIMAVTTYISEFRRNGIIKRLAATPLKKSSWILGNLTLQAVLGFLLTLVMVVVAMMVFGVQAIPGPYALILIFLGSVTFCSIGIVLGGVIKDTEAANTAGSAIAFPMMFLSGAFWPIEMVPSFMQTIAKFLPVYYFHEGLREIMIKDSPSQALVPFLIFTVLAVVFTFVAVKVTKWEEFE</sequence>
<dbReference type="InterPro" id="IPR052902">
    <property type="entry name" value="ABC-2_transporter"/>
</dbReference>
<evidence type="ECO:0000313" key="7">
    <source>
        <dbReference type="EMBL" id="KXA94379.1"/>
    </source>
</evidence>
<evidence type="ECO:0000256" key="4">
    <source>
        <dbReference type="ARBA" id="ARBA00023136"/>
    </source>
</evidence>
<dbReference type="PANTHER" id="PTHR43027">
    <property type="entry name" value="DOXORUBICIN RESISTANCE ABC TRANSPORTER PERMEASE PROTEIN DRRC-RELATED"/>
    <property type="match status" value="1"/>
</dbReference>
<protein>
    <recommendedName>
        <fullName evidence="6">ABC transmembrane type-2 domain-containing protein</fullName>
    </recommendedName>
</protein>
<feature type="domain" description="ABC transmembrane type-2" evidence="6">
    <location>
        <begin position="128"/>
        <end position="361"/>
    </location>
</feature>
<evidence type="ECO:0000256" key="1">
    <source>
        <dbReference type="ARBA" id="ARBA00004141"/>
    </source>
</evidence>